<keyword evidence="3" id="KW-1185">Reference proteome</keyword>
<evidence type="ECO:0000313" key="2">
    <source>
        <dbReference type="EMBL" id="KAF1941923.1"/>
    </source>
</evidence>
<dbReference type="AlphaFoldDB" id="A0A6A5SP27"/>
<feature type="region of interest" description="Disordered" evidence="1">
    <location>
        <begin position="1"/>
        <end position="21"/>
    </location>
</feature>
<gene>
    <name evidence="2" type="ORF">EJ02DRAFT_188633</name>
</gene>
<evidence type="ECO:0000313" key="3">
    <source>
        <dbReference type="Proteomes" id="UP000800038"/>
    </source>
</evidence>
<name>A0A6A5SP27_9PLEO</name>
<proteinExistence type="predicted"/>
<evidence type="ECO:0000256" key="1">
    <source>
        <dbReference type="SAM" id="MobiDB-lite"/>
    </source>
</evidence>
<dbReference type="EMBL" id="ML976041">
    <property type="protein sequence ID" value="KAF1941923.1"/>
    <property type="molecule type" value="Genomic_DNA"/>
</dbReference>
<protein>
    <submittedName>
        <fullName evidence="2">Uncharacterized protein</fullName>
    </submittedName>
</protein>
<organism evidence="2 3">
    <name type="scientific">Clathrospora elynae</name>
    <dbReference type="NCBI Taxonomy" id="706981"/>
    <lineage>
        <taxon>Eukaryota</taxon>
        <taxon>Fungi</taxon>
        <taxon>Dikarya</taxon>
        <taxon>Ascomycota</taxon>
        <taxon>Pezizomycotina</taxon>
        <taxon>Dothideomycetes</taxon>
        <taxon>Pleosporomycetidae</taxon>
        <taxon>Pleosporales</taxon>
        <taxon>Diademaceae</taxon>
        <taxon>Clathrospora</taxon>
    </lineage>
</organism>
<sequence length="111" mass="12445">MMDPRPPVLPPTPPPTLKAPTITQHPRVFALFLTTSSYHKKPAYRLLKAEPYTPFNAQQQSDNTNPWNSIVQRSAICRRHSTSLEQYSAFSASIRFHSAPDTPRTTGNVGI</sequence>
<dbReference type="Proteomes" id="UP000800038">
    <property type="component" value="Unassembled WGS sequence"/>
</dbReference>
<reference evidence="2" key="1">
    <citation type="journal article" date="2020" name="Stud. Mycol.">
        <title>101 Dothideomycetes genomes: a test case for predicting lifestyles and emergence of pathogens.</title>
        <authorList>
            <person name="Haridas S."/>
            <person name="Albert R."/>
            <person name="Binder M."/>
            <person name="Bloem J."/>
            <person name="Labutti K."/>
            <person name="Salamov A."/>
            <person name="Andreopoulos B."/>
            <person name="Baker S."/>
            <person name="Barry K."/>
            <person name="Bills G."/>
            <person name="Bluhm B."/>
            <person name="Cannon C."/>
            <person name="Castanera R."/>
            <person name="Culley D."/>
            <person name="Daum C."/>
            <person name="Ezra D."/>
            <person name="Gonzalez J."/>
            <person name="Henrissat B."/>
            <person name="Kuo A."/>
            <person name="Liang C."/>
            <person name="Lipzen A."/>
            <person name="Lutzoni F."/>
            <person name="Magnuson J."/>
            <person name="Mondo S."/>
            <person name="Nolan M."/>
            <person name="Ohm R."/>
            <person name="Pangilinan J."/>
            <person name="Park H.-J."/>
            <person name="Ramirez L."/>
            <person name="Alfaro M."/>
            <person name="Sun H."/>
            <person name="Tritt A."/>
            <person name="Yoshinaga Y."/>
            <person name="Zwiers L.-H."/>
            <person name="Turgeon B."/>
            <person name="Goodwin S."/>
            <person name="Spatafora J."/>
            <person name="Crous P."/>
            <person name="Grigoriev I."/>
        </authorList>
    </citation>
    <scope>NUCLEOTIDE SEQUENCE</scope>
    <source>
        <strain evidence="2">CBS 161.51</strain>
    </source>
</reference>
<feature type="compositionally biased region" description="Pro residues" evidence="1">
    <location>
        <begin position="1"/>
        <end position="17"/>
    </location>
</feature>
<accession>A0A6A5SP27</accession>